<evidence type="ECO:0000313" key="1">
    <source>
        <dbReference type="EMBL" id="GIX75613.1"/>
    </source>
</evidence>
<dbReference type="Proteomes" id="UP001054945">
    <property type="component" value="Unassembled WGS sequence"/>
</dbReference>
<keyword evidence="2" id="KW-1185">Reference proteome</keyword>
<dbReference type="EMBL" id="BPLR01020182">
    <property type="protein sequence ID" value="GIX75613.1"/>
    <property type="molecule type" value="Genomic_DNA"/>
</dbReference>
<evidence type="ECO:0008006" key="3">
    <source>
        <dbReference type="Google" id="ProtNLM"/>
    </source>
</evidence>
<protein>
    <recommendedName>
        <fullName evidence="3">Peptidase aspartic putative domain-containing protein</fullName>
    </recommendedName>
</protein>
<name>A0AAV4MT95_CAEEX</name>
<sequence>MAAPTLELCDKIKKLGIDLSDVSYDLYQGNKIDILIGTDYYWTIMNSPTVVLNKTKFGWTLHGQFSNSFNSNDPINAMHASVCEEGKDDKTLIELQKFGILKL</sequence>
<evidence type="ECO:0000313" key="2">
    <source>
        <dbReference type="Proteomes" id="UP001054945"/>
    </source>
</evidence>
<proteinExistence type="predicted"/>
<accession>A0AAV4MT95</accession>
<gene>
    <name evidence="1" type="ORF">CEXT_509381</name>
</gene>
<dbReference type="AlphaFoldDB" id="A0AAV4MT95"/>
<reference evidence="1 2" key="1">
    <citation type="submission" date="2021-06" db="EMBL/GenBank/DDBJ databases">
        <title>Caerostris extrusa draft genome.</title>
        <authorList>
            <person name="Kono N."/>
            <person name="Arakawa K."/>
        </authorList>
    </citation>
    <scope>NUCLEOTIDE SEQUENCE [LARGE SCALE GENOMIC DNA]</scope>
</reference>
<comment type="caution">
    <text evidence="1">The sequence shown here is derived from an EMBL/GenBank/DDBJ whole genome shotgun (WGS) entry which is preliminary data.</text>
</comment>
<organism evidence="1 2">
    <name type="scientific">Caerostris extrusa</name>
    <name type="common">Bark spider</name>
    <name type="synonym">Caerostris bankana</name>
    <dbReference type="NCBI Taxonomy" id="172846"/>
    <lineage>
        <taxon>Eukaryota</taxon>
        <taxon>Metazoa</taxon>
        <taxon>Ecdysozoa</taxon>
        <taxon>Arthropoda</taxon>
        <taxon>Chelicerata</taxon>
        <taxon>Arachnida</taxon>
        <taxon>Araneae</taxon>
        <taxon>Araneomorphae</taxon>
        <taxon>Entelegynae</taxon>
        <taxon>Araneoidea</taxon>
        <taxon>Araneidae</taxon>
        <taxon>Caerostris</taxon>
    </lineage>
</organism>